<comment type="caution">
    <text evidence="4">The sequence shown here is derived from an EMBL/GenBank/DDBJ whole genome shotgun (WGS) entry which is preliminary data.</text>
</comment>
<dbReference type="PRINTS" id="PR00455">
    <property type="entry name" value="HTHTETR"/>
</dbReference>
<dbReference type="EMBL" id="JXBL01000001">
    <property type="protein sequence ID" value="KIE41181.1"/>
    <property type="molecule type" value="Genomic_DNA"/>
</dbReference>
<dbReference type="PROSITE" id="PS50977">
    <property type="entry name" value="HTH_TETR_2"/>
    <property type="match status" value="1"/>
</dbReference>
<keyword evidence="5" id="KW-1185">Reference proteome</keyword>
<reference evidence="4 5" key="1">
    <citation type="submission" date="2015-01" db="EMBL/GenBank/DDBJ databases">
        <title>Genome sequence of the anaerobic bacterium Geobacter soli GSS01, a dissimilatory Fe(III) reducer from soil.</title>
        <authorList>
            <person name="Yang G."/>
            <person name="Zhou S."/>
        </authorList>
    </citation>
    <scope>NUCLEOTIDE SEQUENCE [LARGE SCALE GENOMIC DNA]</scope>
    <source>
        <strain evidence="4 5">GSS01</strain>
    </source>
</reference>
<dbReference type="AlphaFoldDB" id="A0A0C1QSE3"/>
<evidence type="ECO:0000256" key="2">
    <source>
        <dbReference type="PROSITE-ProRule" id="PRU00335"/>
    </source>
</evidence>
<evidence type="ECO:0000256" key="1">
    <source>
        <dbReference type="ARBA" id="ARBA00023125"/>
    </source>
</evidence>
<dbReference type="Pfam" id="PF08359">
    <property type="entry name" value="TetR_C_4"/>
    <property type="match status" value="1"/>
</dbReference>
<dbReference type="InterPro" id="IPR001647">
    <property type="entry name" value="HTH_TetR"/>
</dbReference>
<feature type="domain" description="HTH tetR-type" evidence="3">
    <location>
        <begin position="10"/>
        <end position="70"/>
    </location>
</feature>
<dbReference type="InterPro" id="IPR036271">
    <property type="entry name" value="Tet_transcr_reg_TetR-rel_C_sf"/>
</dbReference>
<evidence type="ECO:0000259" key="3">
    <source>
        <dbReference type="PROSITE" id="PS50977"/>
    </source>
</evidence>
<dbReference type="SUPFAM" id="SSF46689">
    <property type="entry name" value="Homeodomain-like"/>
    <property type="match status" value="1"/>
</dbReference>
<dbReference type="RefSeq" id="WP_039642703.1">
    <property type="nucleotide sequence ID" value="NZ_JXBL01000001.1"/>
</dbReference>
<dbReference type="Proteomes" id="UP000031433">
    <property type="component" value="Unassembled WGS sequence"/>
</dbReference>
<organism evidence="4 5">
    <name type="scientific">Geobacter soli</name>
    <dbReference type="NCBI Taxonomy" id="1510391"/>
    <lineage>
        <taxon>Bacteria</taxon>
        <taxon>Pseudomonadati</taxon>
        <taxon>Thermodesulfobacteriota</taxon>
        <taxon>Desulfuromonadia</taxon>
        <taxon>Geobacterales</taxon>
        <taxon>Geobacteraceae</taxon>
        <taxon>Geobacter</taxon>
    </lineage>
</organism>
<dbReference type="Pfam" id="PF00440">
    <property type="entry name" value="TetR_N"/>
    <property type="match status" value="1"/>
</dbReference>
<name>A0A0C1QSE3_9BACT</name>
<accession>A0A0C1QSE3</accession>
<proteinExistence type="predicted"/>
<dbReference type="SUPFAM" id="SSF48498">
    <property type="entry name" value="Tetracyclin repressor-like, C-terminal domain"/>
    <property type="match status" value="1"/>
</dbReference>
<sequence length="200" mass="22230">MAVRRRESTEVRQQQITDAALQVIGKKGIAGSTTAEIASVVGISEGNLYRHFKGKEDIIGSVIDKIGRDLASILEVAATVDDPVKKLEEIFRRHLAYIEEHVGIPRTIFSEEVLVLNEGLRTKVRNNLMNYSHGIRAIIERGQEAGAINREMDAHAVASMFIGTINFTAIRWVMNNFSPKLTDEAESLWGTFAKLITHST</sequence>
<evidence type="ECO:0000313" key="4">
    <source>
        <dbReference type="EMBL" id="KIE41181.1"/>
    </source>
</evidence>
<feature type="DNA-binding region" description="H-T-H motif" evidence="2">
    <location>
        <begin position="33"/>
        <end position="52"/>
    </location>
</feature>
<dbReference type="PROSITE" id="PS01081">
    <property type="entry name" value="HTH_TETR_1"/>
    <property type="match status" value="1"/>
</dbReference>
<protein>
    <submittedName>
        <fullName evidence="4">TetR family transcriptional regulator</fullName>
    </submittedName>
</protein>
<dbReference type="Gene3D" id="1.10.357.10">
    <property type="entry name" value="Tetracycline Repressor, domain 2"/>
    <property type="match status" value="1"/>
</dbReference>
<dbReference type="InterPro" id="IPR009057">
    <property type="entry name" value="Homeodomain-like_sf"/>
</dbReference>
<dbReference type="PANTHER" id="PTHR43479:SF11">
    <property type="entry name" value="ACREF_ENVCD OPERON REPRESSOR-RELATED"/>
    <property type="match status" value="1"/>
</dbReference>
<dbReference type="PANTHER" id="PTHR43479">
    <property type="entry name" value="ACREF/ENVCD OPERON REPRESSOR-RELATED"/>
    <property type="match status" value="1"/>
</dbReference>
<evidence type="ECO:0000313" key="5">
    <source>
        <dbReference type="Proteomes" id="UP000031433"/>
    </source>
</evidence>
<keyword evidence="1 2" id="KW-0238">DNA-binding</keyword>
<dbReference type="GO" id="GO:0003677">
    <property type="term" value="F:DNA binding"/>
    <property type="evidence" value="ECO:0007669"/>
    <property type="project" value="UniProtKB-UniRule"/>
</dbReference>
<dbReference type="InterPro" id="IPR023772">
    <property type="entry name" value="DNA-bd_HTH_TetR-type_CS"/>
</dbReference>
<gene>
    <name evidence="4" type="ORF">SE37_00310</name>
</gene>
<dbReference type="InterPro" id="IPR013570">
    <property type="entry name" value="Tscrpt_reg_YsiA_C"/>
</dbReference>
<dbReference type="InterPro" id="IPR050624">
    <property type="entry name" value="HTH-type_Tx_Regulator"/>
</dbReference>